<dbReference type="Gene3D" id="3.30.70.1730">
    <property type="match status" value="1"/>
</dbReference>
<evidence type="ECO:0000313" key="7">
    <source>
        <dbReference type="Proteomes" id="UP001178461"/>
    </source>
</evidence>
<dbReference type="PANTHER" id="PTHR11560">
    <property type="entry name" value="39S RIBOSOMAL PROTEIN L10, MITOCHONDRIAL"/>
    <property type="match status" value="1"/>
</dbReference>
<dbReference type="AlphaFoldDB" id="A0AA35L6V2"/>
<keyword evidence="2" id="KW-0689">Ribosomal protein</keyword>
<evidence type="ECO:0000256" key="3">
    <source>
        <dbReference type="ARBA" id="ARBA00023274"/>
    </source>
</evidence>
<dbReference type="InterPro" id="IPR047865">
    <property type="entry name" value="Ribosomal_uL10_bac_type"/>
</dbReference>
<organism evidence="6 7">
    <name type="scientific">Podarcis lilfordi</name>
    <name type="common">Lilford's wall lizard</name>
    <dbReference type="NCBI Taxonomy" id="74358"/>
    <lineage>
        <taxon>Eukaryota</taxon>
        <taxon>Metazoa</taxon>
        <taxon>Chordata</taxon>
        <taxon>Craniata</taxon>
        <taxon>Vertebrata</taxon>
        <taxon>Euteleostomi</taxon>
        <taxon>Lepidosauria</taxon>
        <taxon>Squamata</taxon>
        <taxon>Bifurcata</taxon>
        <taxon>Unidentata</taxon>
        <taxon>Episquamata</taxon>
        <taxon>Laterata</taxon>
        <taxon>Lacertibaenia</taxon>
        <taxon>Lacertidae</taxon>
        <taxon>Podarcis</taxon>
    </lineage>
</organism>
<accession>A0AA35L6V2</accession>
<evidence type="ECO:0000256" key="2">
    <source>
        <dbReference type="ARBA" id="ARBA00022980"/>
    </source>
</evidence>
<name>A0AA35L6V2_9SAUR</name>
<dbReference type="Pfam" id="PF00466">
    <property type="entry name" value="Ribosomal_L10"/>
    <property type="match status" value="1"/>
</dbReference>
<evidence type="ECO:0000313" key="6">
    <source>
        <dbReference type="EMBL" id="CAI5790184.1"/>
    </source>
</evidence>
<evidence type="ECO:0000256" key="5">
    <source>
        <dbReference type="ARBA" id="ARBA00035716"/>
    </source>
</evidence>
<dbReference type="GO" id="GO:1990904">
    <property type="term" value="C:ribonucleoprotein complex"/>
    <property type="evidence" value="ECO:0007669"/>
    <property type="project" value="UniProtKB-KW"/>
</dbReference>
<dbReference type="GO" id="GO:0005840">
    <property type="term" value="C:ribosome"/>
    <property type="evidence" value="ECO:0007669"/>
    <property type="project" value="UniProtKB-KW"/>
</dbReference>
<keyword evidence="7" id="KW-1185">Reference proteome</keyword>
<dbReference type="Proteomes" id="UP001178461">
    <property type="component" value="Chromosome 13"/>
</dbReference>
<comment type="similarity">
    <text evidence="1">Belongs to the universal ribosomal protein uL10 family.</text>
</comment>
<proteinExistence type="inferred from homology"/>
<evidence type="ECO:0000256" key="1">
    <source>
        <dbReference type="ARBA" id="ARBA00008889"/>
    </source>
</evidence>
<gene>
    <name evidence="6" type="ORF">PODLI_1B031162</name>
</gene>
<protein>
    <recommendedName>
        <fullName evidence="4">Large ribosomal subunit protein uL10m</fullName>
    </recommendedName>
    <alternativeName>
        <fullName evidence="5">39S ribosomal protein L10, mitochondrial</fullName>
    </alternativeName>
</protein>
<dbReference type="InterPro" id="IPR001790">
    <property type="entry name" value="Ribosomal_uL10"/>
</dbReference>
<sequence length="177" mass="20995">MAAVTRWCKRFCKTDWLPTLQLIRHGSKAVTRHWRPMHFVRQKLMEVTKYIPPKPLIPERCIKPQVKQVEEENGYVKLLRRDVEQAFHESKMIAICQYNEVPANDMVLMGYRLRKYNIHVKYFPNEVMIPFLSESKYKNLLPLFVGRNLLLMSPETRAQEMLRVLRGVPQINLLGKC</sequence>
<dbReference type="SUPFAM" id="SSF160369">
    <property type="entry name" value="Ribosomal protein L10-like"/>
    <property type="match status" value="1"/>
</dbReference>
<evidence type="ECO:0000256" key="4">
    <source>
        <dbReference type="ARBA" id="ARBA00035707"/>
    </source>
</evidence>
<dbReference type="InterPro" id="IPR043141">
    <property type="entry name" value="Ribosomal_uL10-like_sf"/>
</dbReference>
<dbReference type="EMBL" id="OX395138">
    <property type="protein sequence ID" value="CAI5790184.1"/>
    <property type="molecule type" value="Genomic_DNA"/>
</dbReference>
<keyword evidence="3" id="KW-0687">Ribonucleoprotein</keyword>
<reference evidence="6" key="1">
    <citation type="submission" date="2022-12" db="EMBL/GenBank/DDBJ databases">
        <authorList>
            <person name="Alioto T."/>
            <person name="Alioto T."/>
            <person name="Gomez Garrido J."/>
        </authorList>
    </citation>
    <scope>NUCLEOTIDE SEQUENCE</scope>
</reference>